<feature type="signal peptide" evidence="1">
    <location>
        <begin position="1"/>
        <end position="21"/>
    </location>
</feature>
<dbReference type="Proteomes" id="UP000654075">
    <property type="component" value="Unassembled WGS sequence"/>
</dbReference>
<keyword evidence="3" id="KW-1185">Reference proteome</keyword>
<proteinExistence type="predicted"/>
<feature type="chain" id="PRO_5032443353" evidence="1">
    <location>
        <begin position="22"/>
        <end position="343"/>
    </location>
</feature>
<dbReference type="AlphaFoldDB" id="A0A813G883"/>
<name>A0A813G883_POLGL</name>
<dbReference type="EMBL" id="CAJNNV010026816">
    <property type="protein sequence ID" value="CAE8619064.1"/>
    <property type="molecule type" value="Genomic_DNA"/>
</dbReference>
<organism evidence="2 3">
    <name type="scientific">Polarella glacialis</name>
    <name type="common">Dinoflagellate</name>
    <dbReference type="NCBI Taxonomy" id="89957"/>
    <lineage>
        <taxon>Eukaryota</taxon>
        <taxon>Sar</taxon>
        <taxon>Alveolata</taxon>
        <taxon>Dinophyceae</taxon>
        <taxon>Suessiales</taxon>
        <taxon>Suessiaceae</taxon>
        <taxon>Polarella</taxon>
    </lineage>
</organism>
<evidence type="ECO:0000313" key="3">
    <source>
        <dbReference type="Proteomes" id="UP000654075"/>
    </source>
</evidence>
<evidence type="ECO:0000256" key="1">
    <source>
        <dbReference type="SAM" id="SignalP"/>
    </source>
</evidence>
<sequence length="343" mass="37450">MHAMWSLNFLWLCCTVQLVKTLDTADSHPAGLINPFKAAFCSSTPSHPNAGVRAIAGNASSFRCPAKLSNDAALAATGLPLDEEFQGVLLSEDELRRVQSRLAVGESGFHHLRVGVGEHPLLYERLQVVWQERFGEPLLVGLGDHMQLGLFSIRWGPDWNRPSSFGFIHEDCPQLEICSQLLPSELAQPEPSWQWDAAGAIAMLVPLRVPATPWGRARTVLLGNSSQVRGVARAPPSSAQELAHTVSSKAGDYLFFHALRYHAQMRPSGEQDFPEPGSDPRRDTLVGFALRQVPLDGSGRGRGSGRWLLLRMCQGTSDPKLKADSALECAFCESVDSNCSRCA</sequence>
<gene>
    <name evidence="2" type="ORF">PGLA1383_LOCUS36658</name>
</gene>
<reference evidence="2" key="1">
    <citation type="submission" date="2021-02" db="EMBL/GenBank/DDBJ databases">
        <authorList>
            <person name="Dougan E. K."/>
            <person name="Rhodes N."/>
            <person name="Thang M."/>
            <person name="Chan C."/>
        </authorList>
    </citation>
    <scope>NUCLEOTIDE SEQUENCE</scope>
</reference>
<comment type="caution">
    <text evidence="2">The sequence shown here is derived from an EMBL/GenBank/DDBJ whole genome shotgun (WGS) entry which is preliminary data.</text>
</comment>
<evidence type="ECO:0000313" key="2">
    <source>
        <dbReference type="EMBL" id="CAE8619064.1"/>
    </source>
</evidence>
<keyword evidence="1" id="KW-0732">Signal</keyword>
<protein>
    <submittedName>
        <fullName evidence="2">Uncharacterized protein</fullName>
    </submittedName>
</protein>
<accession>A0A813G883</accession>